<organism evidence="12 13">
    <name type="scientific">Bdellovibrio bacteriovorus</name>
    <dbReference type="NCBI Taxonomy" id="959"/>
    <lineage>
        <taxon>Bacteria</taxon>
        <taxon>Pseudomonadati</taxon>
        <taxon>Bdellovibrionota</taxon>
        <taxon>Bdellovibrionia</taxon>
        <taxon>Bdellovibrionales</taxon>
        <taxon>Pseudobdellovibrionaceae</taxon>
        <taxon>Bdellovibrio</taxon>
    </lineage>
</organism>
<dbReference type="InterPro" id="IPR051808">
    <property type="entry name" value="Type_IV_pilus_biogenesis"/>
</dbReference>
<keyword evidence="6" id="KW-0998">Cell outer membrane</keyword>
<evidence type="ECO:0000313" key="12">
    <source>
        <dbReference type="EMBL" id="KYG63509.1"/>
    </source>
</evidence>
<dbReference type="RefSeq" id="WP_063243846.1">
    <property type="nucleotide sequence ID" value="NZ_LUKF01000014.1"/>
</dbReference>
<sequence length="711" mass="76500">MKGFIRLLILSAMIASLTSCASRPVEDDDLSLDGGESAEVAPADSGAQDDFAEFEDSGSQQQAEAAPAPEGDQDLAIEEEINQSSDVPQQAETLPPTPAPEETSPTEDPFADTTVADAPTPTPESAPAPDVPAESTVTETIPTPVAESAPQVVNNGEPAMITDLQFKSNETGGTVIVNANKPLTYTTRTNPDLRQFIIEVDNATLPDRLKRSLNTRDIKGSVGAIDAYQNPGSSTARFVIQLREGVSEPTVQSEGNALLIVANSSGDAGSVAEAAPVQEQQILPSQNLQEFLAGNTQFYGKKISIETNNMDIRDALNFITEESGVNMVLSEDVKGNISLKLRQVPWDQALVVIMKAKKLGYTRQGNVLRIAPLQDLRAEEDDANKLAQARKNIEPLKVRMFPVSYARVDELEKKIKDFLGDRGRVVGDVRTNALVVTDIEENLERAAKLIASLDTQPPQVLVEGKIVEAKESFTRNIGVNWGATGSPIKLGSTSRGPVNMNPSFNVNPTATTPGNFNFNLSVGTLDVFGTLQAALALSETEEQVKVISAPRIMTMTNEKADITQTTEVPVRQVTQNGTATQETFQFKPLTMKLEVTPQVTADGSVIMKVNVNRQFQGADTSGAGQGAFAVNSREANTRVLVKNGQTAVIGGIYQSDATDGETGVPWLREVPYLGYLFKTKNVRKDKTELLVFLTPRIIGVVDSSGPQTQDF</sequence>
<evidence type="ECO:0000256" key="2">
    <source>
        <dbReference type="ARBA" id="ARBA00022448"/>
    </source>
</evidence>
<reference evidence="12 13" key="1">
    <citation type="submission" date="2016-03" db="EMBL/GenBank/DDBJ databases">
        <authorList>
            <person name="Ploux O."/>
        </authorList>
    </citation>
    <scope>NUCLEOTIDE SEQUENCE [LARGE SCALE GENOMIC DNA]</scope>
    <source>
        <strain evidence="12 13">BER2</strain>
    </source>
</reference>
<evidence type="ECO:0000256" key="5">
    <source>
        <dbReference type="ARBA" id="ARBA00023136"/>
    </source>
</evidence>
<comment type="similarity">
    <text evidence="7">Belongs to the bacterial secretin family.</text>
</comment>
<feature type="chain" id="PRO_5007573002" evidence="10">
    <location>
        <begin position="22"/>
        <end position="711"/>
    </location>
</feature>
<accession>A0A150WJ43</accession>
<evidence type="ECO:0000259" key="11">
    <source>
        <dbReference type="SMART" id="SM00965"/>
    </source>
</evidence>
<evidence type="ECO:0000313" key="13">
    <source>
        <dbReference type="Proteomes" id="UP000075391"/>
    </source>
</evidence>
<protein>
    <submittedName>
        <fullName evidence="12">Fimbrial assembly protein</fullName>
    </submittedName>
</protein>
<feature type="compositionally biased region" description="Low complexity" evidence="9">
    <location>
        <begin position="57"/>
        <end position="70"/>
    </location>
</feature>
<feature type="compositionally biased region" description="Polar residues" evidence="9">
    <location>
        <begin position="82"/>
        <end position="91"/>
    </location>
</feature>
<keyword evidence="3 10" id="KW-0732">Signal</keyword>
<evidence type="ECO:0000256" key="7">
    <source>
        <dbReference type="RuleBase" id="RU004003"/>
    </source>
</evidence>
<dbReference type="PANTHER" id="PTHR30604:SF1">
    <property type="entry name" value="DNA UTILIZATION PROTEIN HOFQ"/>
    <property type="match status" value="1"/>
</dbReference>
<evidence type="ECO:0000256" key="9">
    <source>
        <dbReference type="SAM" id="MobiDB-lite"/>
    </source>
</evidence>
<name>A0A150WJ43_BDEBC</name>
<gene>
    <name evidence="12" type="ORF">AZI85_05655</name>
</gene>
<comment type="subcellular location">
    <subcellularLocation>
        <location evidence="8">Cell outer membrane</location>
    </subcellularLocation>
    <subcellularLocation>
        <location evidence="1">Membrane</location>
    </subcellularLocation>
</comment>
<feature type="domain" description="Secretin/TonB short N-terminal" evidence="11">
    <location>
        <begin position="325"/>
        <end position="373"/>
    </location>
</feature>
<dbReference type="PRINTS" id="PR01032">
    <property type="entry name" value="PHAGEIV"/>
</dbReference>
<dbReference type="InterPro" id="IPR011662">
    <property type="entry name" value="Secretin/TonB_short_N"/>
</dbReference>
<evidence type="ECO:0000256" key="10">
    <source>
        <dbReference type="SAM" id="SignalP"/>
    </source>
</evidence>
<dbReference type="Pfam" id="PF00263">
    <property type="entry name" value="Secretin"/>
    <property type="match status" value="1"/>
</dbReference>
<dbReference type="SMART" id="SM00965">
    <property type="entry name" value="STN"/>
    <property type="match status" value="1"/>
</dbReference>
<dbReference type="PROSITE" id="PS51257">
    <property type="entry name" value="PROKAR_LIPOPROTEIN"/>
    <property type="match status" value="1"/>
</dbReference>
<dbReference type="GO" id="GO:0009306">
    <property type="term" value="P:protein secretion"/>
    <property type="evidence" value="ECO:0007669"/>
    <property type="project" value="InterPro"/>
</dbReference>
<dbReference type="AlphaFoldDB" id="A0A150WJ43"/>
<feature type="compositionally biased region" description="Pro residues" evidence="9">
    <location>
        <begin position="120"/>
        <end position="130"/>
    </location>
</feature>
<comment type="caution">
    <text evidence="12">The sequence shown here is derived from an EMBL/GenBank/DDBJ whole genome shotgun (WGS) entry which is preliminary data.</text>
</comment>
<dbReference type="Proteomes" id="UP000075391">
    <property type="component" value="Unassembled WGS sequence"/>
</dbReference>
<keyword evidence="5" id="KW-0472">Membrane</keyword>
<evidence type="ECO:0000256" key="4">
    <source>
        <dbReference type="ARBA" id="ARBA00022927"/>
    </source>
</evidence>
<dbReference type="GO" id="GO:0009279">
    <property type="term" value="C:cell outer membrane"/>
    <property type="evidence" value="ECO:0007669"/>
    <property type="project" value="UniProtKB-SubCell"/>
</dbReference>
<feature type="signal peptide" evidence="10">
    <location>
        <begin position="1"/>
        <end position="21"/>
    </location>
</feature>
<dbReference type="EMBL" id="LUKF01000014">
    <property type="protein sequence ID" value="KYG63509.1"/>
    <property type="molecule type" value="Genomic_DNA"/>
</dbReference>
<evidence type="ECO:0000256" key="1">
    <source>
        <dbReference type="ARBA" id="ARBA00004370"/>
    </source>
</evidence>
<feature type="compositionally biased region" description="Acidic residues" evidence="9">
    <location>
        <begin position="71"/>
        <end position="81"/>
    </location>
</feature>
<dbReference type="Gene3D" id="2.60.40.3500">
    <property type="match status" value="1"/>
</dbReference>
<proteinExistence type="inferred from homology"/>
<dbReference type="PANTHER" id="PTHR30604">
    <property type="entry name" value="PROTEIN TRANSPORT PROTEIN HOFQ"/>
    <property type="match status" value="1"/>
</dbReference>
<dbReference type="InterPro" id="IPR004846">
    <property type="entry name" value="T2SS/T3SS_dom"/>
</dbReference>
<evidence type="ECO:0000256" key="3">
    <source>
        <dbReference type="ARBA" id="ARBA00022729"/>
    </source>
</evidence>
<keyword evidence="4" id="KW-0653">Protein transport</keyword>
<dbReference type="InterPro" id="IPR005644">
    <property type="entry name" value="NolW-like"/>
</dbReference>
<feature type="compositionally biased region" description="Low complexity" evidence="9">
    <location>
        <begin position="100"/>
        <end position="119"/>
    </location>
</feature>
<feature type="region of interest" description="Disordered" evidence="9">
    <location>
        <begin position="25"/>
        <end position="137"/>
    </location>
</feature>
<dbReference type="Pfam" id="PF11741">
    <property type="entry name" value="AMIN"/>
    <property type="match status" value="1"/>
</dbReference>
<dbReference type="Gene3D" id="3.30.1370.130">
    <property type="match status" value="1"/>
</dbReference>
<evidence type="ECO:0000256" key="8">
    <source>
        <dbReference type="RuleBase" id="RU004004"/>
    </source>
</evidence>
<evidence type="ECO:0000256" key="6">
    <source>
        <dbReference type="ARBA" id="ARBA00023237"/>
    </source>
</evidence>
<dbReference type="InterPro" id="IPR001775">
    <property type="entry name" value="GspD/PilQ"/>
</dbReference>
<dbReference type="Pfam" id="PF03958">
    <property type="entry name" value="Secretin_N"/>
    <property type="match status" value="1"/>
</dbReference>
<dbReference type="InterPro" id="IPR038591">
    <property type="entry name" value="NolW-like_sf"/>
</dbReference>
<dbReference type="NCBIfam" id="TIGR02515">
    <property type="entry name" value="IV_pilus_PilQ"/>
    <property type="match status" value="1"/>
</dbReference>
<keyword evidence="2 8" id="KW-0813">Transport</keyword>
<dbReference type="InterPro" id="IPR013355">
    <property type="entry name" value="Pilus_4_PilQ"/>
</dbReference>
<dbReference type="PRINTS" id="PR00811">
    <property type="entry name" value="BCTERIALGSPD"/>
</dbReference>
<dbReference type="Gene3D" id="3.30.1370.120">
    <property type="match status" value="1"/>
</dbReference>
<dbReference type="InterPro" id="IPR021731">
    <property type="entry name" value="AMIN_dom"/>
</dbReference>